<dbReference type="InterPro" id="IPR036879">
    <property type="entry name" value="TF_MADSbox_sf"/>
</dbReference>
<dbReference type="Proteomes" id="UP000029120">
    <property type="component" value="Chromosome 3"/>
</dbReference>
<evidence type="ECO:0000256" key="5">
    <source>
        <dbReference type="ARBA" id="ARBA00023242"/>
    </source>
</evidence>
<dbReference type="Gramene" id="KFK39215">
    <property type="protein sequence ID" value="KFK39215"/>
    <property type="gene ID" value="AALP_AA3G214200"/>
</dbReference>
<dbReference type="GO" id="GO:0045944">
    <property type="term" value="P:positive regulation of transcription by RNA polymerase II"/>
    <property type="evidence" value="ECO:0007669"/>
    <property type="project" value="InterPro"/>
</dbReference>
<evidence type="ECO:0000256" key="1">
    <source>
        <dbReference type="ARBA" id="ARBA00004123"/>
    </source>
</evidence>
<comment type="subcellular location">
    <subcellularLocation>
        <location evidence="1">Nucleus</location>
    </subcellularLocation>
</comment>
<evidence type="ECO:0000259" key="7">
    <source>
        <dbReference type="PROSITE" id="PS50066"/>
    </source>
</evidence>
<keyword evidence="3" id="KW-0238">DNA-binding</keyword>
<dbReference type="GO" id="GO:0000987">
    <property type="term" value="F:cis-regulatory region sequence-specific DNA binding"/>
    <property type="evidence" value="ECO:0007669"/>
    <property type="project" value="InterPro"/>
</dbReference>
<evidence type="ECO:0000313" key="8">
    <source>
        <dbReference type="EMBL" id="KFK39215.1"/>
    </source>
</evidence>
<keyword evidence="5" id="KW-0539">Nucleus</keyword>
<dbReference type="AlphaFoldDB" id="A0A087HAR3"/>
<keyword evidence="4" id="KW-0804">Transcription</keyword>
<dbReference type="Pfam" id="PF00319">
    <property type="entry name" value="SRF-TF"/>
    <property type="match status" value="1"/>
</dbReference>
<feature type="domain" description="MADS-box" evidence="7">
    <location>
        <begin position="16"/>
        <end position="63"/>
    </location>
</feature>
<dbReference type="CDD" id="cd00266">
    <property type="entry name" value="MADS_SRF_like"/>
    <property type="match status" value="1"/>
</dbReference>
<evidence type="ECO:0000313" key="9">
    <source>
        <dbReference type="Proteomes" id="UP000029120"/>
    </source>
</evidence>
<dbReference type="PANTHER" id="PTHR48019">
    <property type="entry name" value="SERUM RESPONSE FACTOR HOMOLOG"/>
    <property type="match status" value="1"/>
</dbReference>
<dbReference type="OMA" id="MNMLTYN"/>
<dbReference type="GO" id="GO:0046983">
    <property type="term" value="F:protein dimerization activity"/>
    <property type="evidence" value="ECO:0007669"/>
    <property type="project" value="InterPro"/>
</dbReference>
<reference evidence="9" key="1">
    <citation type="journal article" date="2015" name="Nat. Plants">
        <title>Genome expansion of Arabis alpina linked with retrotransposition and reduced symmetric DNA methylation.</title>
        <authorList>
            <person name="Willing E.M."/>
            <person name="Rawat V."/>
            <person name="Mandakova T."/>
            <person name="Maumus F."/>
            <person name="James G.V."/>
            <person name="Nordstroem K.J."/>
            <person name="Becker C."/>
            <person name="Warthmann N."/>
            <person name="Chica C."/>
            <person name="Szarzynska B."/>
            <person name="Zytnicki M."/>
            <person name="Albani M.C."/>
            <person name="Kiefer C."/>
            <person name="Bergonzi S."/>
            <person name="Castaings L."/>
            <person name="Mateos J.L."/>
            <person name="Berns M.C."/>
            <person name="Bujdoso N."/>
            <person name="Piofczyk T."/>
            <person name="de Lorenzo L."/>
            <person name="Barrero-Sicilia C."/>
            <person name="Mateos I."/>
            <person name="Piednoel M."/>
            <person name="Hagmann J."/>
            <person name="Chen-Min-Tao R."/>
            <person name="Iglesias-Fernandez R."/>
            <person name="Schuster S.C."/>
            <person name="Alonso-Blanco C."/>
            <person name="Roudier F."/>
            <person name="Carbonero P."/>
            <person name="Paz-Ares J."/>
            <person name="Davis S.J."/>
            <person name="Pecinka A."/>
            <person name="Quesneville H."/>
            <person name="Colot V."/>
            <person name="Lysak M.A."/>
            <person name="Weigel D."/>
            <person name="Coupland G."/>
            <person name="Schneeberger K."/>
        </authorList>
    </citation>
    <scope>NUCLEOTIDE SEQUENCE [LARGE SCALE GENOMIC DNA]</scope>
    <source>
        <strain evidence="9">cv. Pajares</strain>
    </source>
</reference>
<dbReference type="EMBL" id="CM002871">
    <property type="protein sequence ID" value="KFK39215.1"/>
    <property type="molecule type" value="Genomic_DNA"/>
</dbReference>
<evidence type="ECO:0000256" key="6">
    <source>
        <dbReference type="SAM" id="MobiDB-lite"/>
    </source>
</evidence>
<dbReference type="SMART" id="SM00432">
    <property type="entry name" value="MADS"/>
    <property type="match status" value="1"/>
</dbReference>
<dbReference type="PRINTS" id="PR00404">
    <property type="entry name" value="MADSDOMAIN"/>
</dbReference>
<dbReference type="SUPFAM" id="SSF55455">
    <property type="entry name" value="SRF-like"/>
    <property type="match status" value="1"/>
</dbReference>
<feature type="compositionally biased region" description="Low complexity" evidence="6">
    <location>
        <begin position="1"/>
        <end position="10"/>
    </location>
</feature>
<sequence>MASSSSSTSATKKKASSTKTSSLAKREDTVFKKANELSILCGIEVCVIFYGSNGKLRTWPENREEVQKIARRYSELSLTKRRKGSVDLVEFLEKINSDDSKDKKKKRKVMRVASSNHKFSDWDPRFDSYSVEQLTELYHTLESKQTILQHRFQAVVEAQKQRMMQNTNYMAVQEQRMMTLTVSTMNHLQQHPNNVSMYPFNHGNGTFSHMPVQAPAFNQAPDFTQAPAFNQGQSLAPLPNSLTIYQNPTAENYSMLLGPQETPFQNMNMNMLTYNNNVNDLSRQVYQNCKVDNYPGKLGVQDTGMNQFQNPNMQSYNNFDVESYLRSHGIQDTGINGLQNMYGYNNNGNTNGLSHQFAQFPNQRAGPAFQFGSSHTQY</sequence>
<feature type="region of interest" description="Disordered" evidence="6">
    <location>
        <begin position="1"/>
        <end position="21"/>
    </location>
</feature>
<dbReference type="InterPro" id="IPR050142">
    <property type="entry name" value="MADS-box/MEF2_TF"/>
</dbReference>
<dbReference type="GO" id="GO:0005634">
    <property type="term" value="C:nucleus"/>
    <property type="evidence" value="ECO:0007669"/>
    <property type="project" value="UniProtKB-SubCell"/>
</dbReference>
<dbReference type="PROSITE" id="PS50066">
    <property type="entry name" value="MADS_BOX_2"/>
    <property type="match status" value="1"/>
</dbReference>
<dbReference type="InterPro" id="IPR002100">
    <property type="entry name" value="TF_MADSbox"/>
</dbReference>
<dbReference type="eggNOG" id="KOG0014">
    <property type="taxonomic scope" value="Eukaryota"/>
</dbReference>
<dbReference type="Gene3D" id="3.40.1810.10">
    <property type="entry name" value="Transcription factor, MADS-box"/>
    <property type="match status" value="1"/>
</dbReference>
<dbReference type="InterPro" id="IPR033897">
    <property type="entry name" value="SRF-like_MADS-box"/>
</dbReference>
<proteinExistence type="predicted"/>
<evidence type="ECO:0000256" key="3">
    <source>
        <dbReference type="ARBA" id="ARBA00023125"/>
    </source>
</evidence>
<evidence type="ECO:0000256" key="2">
    <source>
        <dbReference type="ARBA" id="ARBA00023015"/>
    </source>
</evidence>
<protein>
    <recommendedName>
        <fullName evidence="7">MADS-box domain-containing protein</fullName>
    </recommendedName>
</protein>
<keyword evidence="2" id="KW-0805">Transcription regulation</keyword>
<evidence type="ECO:0000256" key="4">
    <source>
        <dbReference type="ARBA" id="ARBA00023163"/>
    </source>
</evidence>
<keyword evidence="9" id="KW-1185">Reference proteome</keyword>
<gene>
    <name evidence="8" type="ordered locus">AALP_Aa3g214200</name>
</gene>
<dbReference type="GO" id="GO:0000981">
    <property type="term" value="F:DNA-binding transcription factor activity, RNA polymerase II-specific"/>
    <property type="evidence" value="ECO:0007669"/>
    <property type="project" value="InterPro"/>
</dbReference>
<dbReference type="OrthoDB" id="601557at2759"/>
<organism evidence="8 9">
    <name type="scientific">Arabis alpina</name>
    <name type="common">Alpine rock-cress</name>
    <dbReference type="NCBI Taxonomy" id="50452"/>
    <lineage>
        <taxon>Eukaryota</taxon>
        <taxon>Viridiplantae</taxon>
        <taxon>Streptophyta</taxon>
        <taxon>Embryophyta</taxon>
        <taxon>Tracheophyta</taxon>
        <taxon>Spermatophyta</taxon>
        <taxon>Magnoliopsida</taxon>
        <taxon>eudicotyledons</taxon>
        <taxon>Gunneridae</taxon>
        <taxon>Pentapetalae</taxon>
        <taxon>rosids</taxon>
        <taxon>malvids</taxon>
        <taxon>Brassicales</taxon>
        <taxon>Brassicaceae</taxon>
        <taxon>Arabideae</taxon>
        <taxon>Arabis</taxon>
    </lineage>
</organism>
<name>A0A087HAR3_ARAAL</name>
<accession>A0A087HAR3</accession>